<protein>
    <submittedName>
        <fullName evidence="10">Cobalt transporter ATP-binding subunit</fullName>
    </submittedName>
</protein>
<dbReference type="GO" id="GO:0043190">
    <property type="term" value="C:ATP-binding cassette (ABC) transporter complex"/>
    <property type="evidence" value="ECO:0007669"/>
    <property type="project" value="TreeGrafter"/>
</dbReference>
<evidence type="ECO:0000259" key="9">
    <source>
        <dbReference type="PROSITE" id="PS50893"/>
    </source>
</evidence>
<dbReference type="RefSeq" id="WP_022935128.1">
    <property type="nucleotide sequence ID" value="NZ_CP007154.1"/>
</dbReference>
<dbReference type="PANTHER" id="PTHR43553">
    <property type="entry name" value="HEAVY METAL TRANSPORTER"/>
    <property type="match status" value="1"/>
</dbReference>
<evidence type="ECO:0000256" key="3">
    <source>
        <dbReference type="ARBA" id="ARBA00022448"/>
    </source>
</evidence>
<keyword evidence="11" id="KW-1185">Reference proteome</keyword>
<dbReference type="InterPro" id="IPR003439">
    <property type="entry name" value="ABC_transporter-like_ATP-bd"/>
</dbReference>
<dbReference type="GO" id="GO:0016887">
    <property type="term" value="F:ATP hydrolysis activity"/>
    <property type="evidence" value="ECO:0007669"/>
    <property type="project" value="InterPro"/>
</dbReference>
<comment type="subcellular location">
    <subcellularLocation>
        <location evidence="1">Cell membrane</location>
        <topology evidence="1">Peripheral membrane protein</topology>
    </subcellularLocation>
</comment>
<evidence type="ECO:0000256" key="1">
    <source>
        <dbReference type="ARBA" id="ARBA00004202"/>
    </source>
</evidence>
<keyword evidence="5" id="KW-0547">Nucleotide-binding</keyword>
<dbReference type="PANTHER" id="PTHR43553:SF27">
    <property type="entry name" value="ENERGY-COUPLING FACTOR TRANSPORTER ATP-BINDING PROTEIN ECFA2"/>
    <property type="match status" value="1"/>
</dbReference>
<evidence type="ECO:0000256" key="5">
    <source>
        <dbReference type="ARBA" id="ARBA00022741"/>
    </source>
</evidence>
<evidence type="ECO:0000256" key="2">
    <source>
        <dbReference type="ARBA" id="ARBA00005417"/>
    </source>
</evidence>
<keyword evidence="4" id="KW-1003">Cell membrane</keyword>
<dbReference type="InterPro" id="IPR015856">
    <property type="entry name" value="ABC_transpr_CbiO/EcfA_su"/>
</dbReference>
<dbReference type="Proteomes" id="UP000019229">
    <property type="component" value="Chromosome"/>
</dbReference>
<sequence>MTIKTKNLVKIFDKKLPIELKALNDVNVTINQGEFIAIIGQTGSGKTTFIQHMNALILPDEGEIEYFYRDKQEIITKKFSKLETNSSNSVQETAFVEQHIVVKKPSFFNRKIKKIKEVRRRIGVVFQFAEYQLFEQTIEKDIIFGALSMGIKKDEAIKKAKEMIKLVGLDESYLKRSPFDLSGGQKRRVAIAGILAMNPDIIFFDEPTAGLDPEGTVKMLEILDALHKQGKTIVLATHDLDNVLQWTKRSLFFKEGKVIYDGDTYEILSNNDFLLENKMLPTNLLSFVEKLKKIGYDVGKVKSLNELITKLNILLKENYAN</sequence>
<dbReference type="AlphaFoldDB" id="W5UUL9"/>
<dbReference type="PROSITE" id="PS50893">
    <property type="entry name" value="ABC_TRANSPORTER_2"/>
    <property type="match status" value="1"/>
</dbReference>
<gene>
    <name evidence="10" type="primary">cbiO-2</name>
    <name evidence="10" type="ORF">MYB_02490</name>
</gene>
<name>W5UUL9_9BACT</name>
<accession>W5UUL9</accession>
<dbReference type="PATRIC" id="fig|743966.3.peg.501"/>
<evidence type="ECO:0000313" key="11">
    <source>
        <dbReference type="Proteomes" id="UP000019229"/>
    </source>
</evidence>
<evidence type="ECO:0000256" key="4">
    <source>
        <dbReference type="ARBA" id="ARBA00022475"/>
    </source>
</evidence>
<dbReference type="Pfam" id="PF00005">
    <property type="entry name" value="ABC_tran"/>
    <property type="match status" value="1"/>
</dbReference>
<keyword evidence="8" id="KW-0472">Membrane</keyword>
<dbReference type="HOGENOM" id="CLU_000604_1_22_14"/>
<dbReference type="GO" id="GO:0005524">
    <property type="term" value="F:ATP binding"/>
    <property type="evidence" value="ECO:0007669"/>
    <property type="project" value="UniProtKB-KW"/>
</dbReference>
<organism evidence="10 11">
    <name type="scientific">Mesomycoplasma bovoculi M165/69</name>
    <dbReference type="NCBI Taxonomy" id="743966"/>
    <lineage>
        <taxon>Bacteria</taxon>
        <taxon>Bacillati</taxon>
        <taxon>Mycoplasmatota</taxon>
        <taxon>Mycoplasmoidales</taxon>
        <taxon>Metamycoplasmataceae</taxon>
        <taxon>Mesomycoplasma</taxon>
    </lineage>
</organism>
<dbReference type="InterPro" id="IPR050095">
    <property type="entry name" value="ECF_ABC_transporter_ATP-bd"/>
</dbReference>
<dbReference type="NCBIfam" id="NF010170">
    <property type="entry name" value="PRK13651.1"/>
    <property type="match status" value="1"/>
</dbReference>
<dbReference type="PROSITE" id="PS00211">
    <property type="entry name" value="ABC_TRANSPORTER_1"/>
    <property type="match status" value="1"/>
</dbReference>
<evidence type="ECO:0000256" key="7">
    <source>
        <dbReference type="ARBA" id="ARBA00022967"/>
    </source>
</evidence>
<reference evidence="10 11" key="1">
    <citation type="journal article" date="2014" name="Genome Announc.">
        <title>Complete Genome Sequence of Mycoplasma bovoculi Strain M165/69T (ATCC 29104).</title>
        <authorList>
            <person name="Calcutt M.J."/>
            <person name="Foecking M.F."/>
        </authorList>
    </citation>
    <scope>NUCLEOTIDE SEQUENCE [LARGE SCALE GENOMIC DNA]</scope>
    <source>
        <strain evidence="10">M165/69</strain>
    </source>
</reference>
<dbReference type="InterPro" id="IPR017871">
    <property type="entry name" value="ABC_transporter-like_CS"/>
</dbReference>
<evidence type="ECO:0000256" key="8">
    <source>
        <dbReference type="ARBA" id="ARBA00023136"/>
    </source>
</evidence>
<dbReference type="STRING" id="743966.MYB_02490"/>
<feature type="domain" description="ABC transporter" evidence="9">
    <location>
        <begin position="3"/>
        <end position="280"/>
    </location>
</feature>
<dbReference type="Gene3D" id="3.40.50.300">
    <property type="entry name" value="P-loop containing nucleotide triphosphate hydrolases"/>
    <property type="match status" value="1"/>
</dbReference>
<dbReference type="eggNOG" id="COG1122">
    <property type="taxonomic scope" value="Bacteria"/>
</dbReference>
<comment type="similarity">
    <text evidence="2">Belongs to the ABC transporter superfamily.</text>
</comment>
<dbReference type="SUPFAM" id="SSF52540">
    <property type="entry name" value="P-loop containing nucleoside triphosphate hydrolases"/>
    <property type="match status" value="1"/>
</dbReference>
<proteinExistence type="inferred from homology"/>
<dbReference type="InterPro" id="IPR027417">
    <property type="entry name" value="P-loop_NTPase"/>
</dbReference>
<dbReference type="EMBL" id="CP007154">
    <property type="protein sequence ID" value="AHH45500.1"/>
    <property type="molecule type" value="Genomic_DNA"/>
</dbReference>
<evidence type="ECO:0000256" key="6">
    <source>
        <dbReference type="ARBA" id="ARBA00022840"/>
    </source>
</evidence>
<dbReference type="InterPro" id="IPR003593">
    <property type="entry name" value="AAA+_ATPase"/>
</dbReference>
<keyword evidence="6 10" id="KW-0067">ATP-binding</keyword>
<keyword evidence="3" id="KW-0813">Transport</keyword>
<evidence type="ECO:0000313" key="10">
    <source>
        <dbReference type="EMBL" id="AHH45500.1"/>
    </source>
</evidence>
<dbReference type="KEGG" id="mbc:MYB_02490"/>
<dbReference type="GO" id="GO:0042626">
    <property type="term" value="F:ATPase-coupled transmembrane transporter activity"/>
    <property type="evidence" value="ECO:0007669"/>
    <property type="project" value="TreeGrafter"/>
</dbReference>
<dbReference type="SMART" id="SM00382">
    <property type="entry name" value="AAA"/>
    <property type="match status" value="1"/>
</dbReference>
<dbReference type="CDD" id="cd03225">
    <property type="entry name" value="ABC_cobalt_CbiO_domain1"/>
    <property type="match status" value="1"/>
</dbReference>
<keyword evidence="7" id="KW-1278">Translocase</keyword>
<dbReference type="OrthoDB" id="9784332at2"/>